<evidence type="ECO:0000256" key="4">
    <source>
        <dbReference type="ARBA" id="ARBA00001974"/>
    </source>
</evidence>
<evidence type="ECO:0000256" key="13">
    <source>
        <dbReference type="ARBA" id="ARBA00022946"/>
    </source>
</evidence>
<gene>
    <name evidence="18" type="primary">CRTISO</name>
    <name evidence="18" type="ORF">PLAM_3176</name>
</gene>
<dbReference type="Gene3D" id="3.50.50.60">
    <property type="entry name" value="FAD/NAD(P)-binding domain"/>
    <property type="match status" value="1"/>
</dbReference>
<evidence type="ECO:0000256" key="16">
    <source>
        <dbReference type="ARBA" id="ARBA00023235"/>
    </source>
</evidence>
<proteinExistence type="inferred from homology"/>
<accession>A0A1J1JI34</accession>
<comment type="catalytic activity">
    <reaction evidence="1">
        <text>7,7',9,9'-tetra-cis-lycopene = all-trans-lycopene</text>
        <dbReference type="Rhea" id="RHEA:30971"/>
        <dbReference type="ChEBI" id="CHEBI:15948"/>
        <dbReference type="ChEBI" id="CHEBI:62466"/>
        <dbReference type="EC" id="5.2.1.13"/>
    </reaction>
</comment>
<evidence type="ECO:0000256" key="15">
    <source>
        <dbReference type="ARBA" id="ARBA00023136"/>
    </source>
</evidence>
<comment type="cofactor">
    <cofactor evidence="2">
        <name>NAD(+)</name>
        <dbReference type="ChEBI" id="CHEBI:57540"/>
    </cofactor>
</comment>
<dbReference type="PRINTS" id="PR00420">
    <property type="entry name" value="RNGMNOXGNASE"/>
</dbReference>
<dbReference type="EMBL" id="LO018304">
    <property type="protein sequence ID" value="CUM61142.1"/>
    <property type="molecule type" value="Genomic_DNA"/>
</dbReference>
<evidence type="ECO:0000256" key="3">
    <source>
        <dbReference type="ARBA" id="ARBA00001937"/>
    </source>
</evidence>
<dbReference type="GO" id="GO:0046608">
    <property type="term" value="F:carotenoid isomerase activity"/>
    <property type="evidence" value="ECO:0007669"/>
    <property type="project" value="InterPro"/>
</dbReference>
<dbReference type="InterPro" id="IPR002937">
    <property type="entry name" value="Amino_oxidase"/>
</dbReference>
<evidence type="ECO:0000256" key="10">
    <source>
        <dbReference type="ARBA" id="ARBA00022746"/>
    </source>
</evidence>
<evidence type="ECO:0000256" key="9">
    <source>
        <dbReference type="ARBA" id="ARBA00022630"/>
    </source>
</evidence>
<dbReference type="PANTHER" id="PTHR46313:SF3">
    <property type="entry name" value="PROLYCOPENE ISOMERASE, CHLOROPLASTIC"/>
    <property type="match status" value="1"/>
</dbReference>
<protein>
    <recommendedName>
        <fullName evidence="8">prolycopene isomerase</fullName>
        <ecNumber evidence="8">5.2.1.13</ecNumber>
    </recommendedName>
</protein>
<keyword evidence="12" id="KW-0521">NADP</keyword>
<feature type="domain" description="Amine oxidase" evidence="17">
    <location>
        <begin position="30"/>
        <end position="507"/>
    </location>
</feature>
<reference evidence="18" key="1">
    <citation type="submission" date="2015-09" db="EMBL/GenBank/DDBJ databases">
        <authorList>
            <person name="Jackson K.R."/>
            <person name="Lunt B.L."/>
            <person name="Fisher J.N.B."/>
            <person name="Gardner A.V."/>
            <person name="Bailey M.E."/>
            <person name="Deus L.M."/>
            <person name="Earl A.S."/>
            <person name="Gibby P.D."/>
            <person name="Hartmann K.A."/>
            <person name="Liu J.E."/>
            <person name="Manci A.M."/>
            <person name="Nielsen D.A."/>
            <person name="Solomon M.B."/>
            <person name="Breakwell D.P."/>
            <person name="Burnett S.H."/>
            <person name="Grose J.H."/>
        </authorList>
    </citation>
    <scope>NUCLEOTIDE SEQUENCE</scope>
    <source>
        <strain evidence="18">7805</strain>
    </source>
</reference>
<dbReference type="EC" id="5.2.1.13" evidence="8"/>
<comment type="cofactor">
    <cofactor evidence="3">
        <name>NADP(+)</name>
        <dbReference type="ChEBI" id="CHEBI:58349"/>
    </cofactor>
</comment>
<evidence type="ECO:0000256" key="6">
    <source>
        <dbReference type="ARBA" id="ARBA00004900"/>
    </source>
</evidence>
<dbReference type="SUPFAM" id="SSF51905">
    <property type="entry name" value="FAD/NAD(P)-binding domain"/>
    <property type="match status" value="1"/>
</dbReference>
<dbReference type="NCBIfam" id="TIGR02730">
    <property type="entry name" value="carot_isom"/>
    <property type="match status" value="1"/>
</dbReference>
<comment type="subcellular location">
    <subcellularLocation>
        <location evidence="5">Membrane</location>
        <topology evidence="5">Peripheral membrane protein</topology>
    </subcellularLocation>
</comment>
<evidence type="ECO:0000256" key="8">
    <source>
        <dbReference type="ARBA" id="ARBA00012419"/>
    </source>
</evidence>
<dbReference type="Pfam" id="PF01593">
    <property type="entry name" value="Amino_oxidase"/>
    <property type="match status" value="1"/>
</dbReference>
<keyword evidence="9" id="KW-0285">Flavoprotein</keyword>
<name>A0A1J1JI34_PLAAG</name>
<evidence type="ECO:0000256" key="12">
    <source>
        <dbReference type="ARBA" id="ARBA00022857"/>
    </source>
</evidence>
<dbReference type="PANTHER" id="PTHR46313">
    <property type="match status" value="1"/>
</dbReference>
<evidence type="ECO:0000259" key="17">
    <source>
        <dbReference type="Pfam" id="PF01593"/>
    </source>
</evidence>
<keyword evidence="15" id="KW-0472">Membrane</keyword>
<evidence type="ECO:0000256" key="7">
    <source>
        <dbReference type="ARBA" id="ARBA00005855"/>
    </source>
</evidence>
<organism evidence="18">
    <name type="scientific">Planktothrix agardhii</name>
    <name type="common">Oscillatoria agardhii</name>
    <dbReference type="NCBI Taxonomy" id="1160"/>
    <lineage>
        <taxon>Bacteria</taxon>
        <taxon>Bacillati</taxon>
        <taxon>Cyanobacteriota</taxon>
        <taxon>Cyanophyceae</taxon>
        <taxon>Oscillatoriophycideae</taxon>
        <taxon>Oscillatoriales</taxon>
        <taxon>Microcoleaceae</taxon>
        <taxon>Planktothrix</taxon>
    </lineage>
</organism>
<keyword evidence="11" id="KW-0274">FAD</keyword>
<dbReference type="InterPro" id="IPR045892">
    <property type="entry name" value="CrtISO-like"/>
</dbReference>
<dbReference type="Gene3D" id="3.90.660.50">
    <property type="match status" value="1"/>
</dbReference>
<evidence type="ECO:0000256" key="2">
    <source>
        <dbReference type="ARBA" id="ARBA00001911"/>
    </source>
</evidence>
<evidence type="ECO:0000313" key="18">
    <source>
        <dbReference type="EMBL" id="CUM61142.1"/>
    </source>
</evidence>
<keyword evidence="16 18" id="KW-0413">Isomerase</keyword>
<evidence type="ECO:0000256" key="5">
    <source>
        <dbReference type="ARBA" id="ARBA00004170"/>
    </source>
</evidence>
<dbReference type="GO" id="GO:0016020">
    <property type="term" value="C:membrane"/>
    <property type="evidence" value="ECO:0007669"/>
    <property type="project" value="UniProtKB-SubCell"/>
</dbReference>
<evidence type="ECO:0000256" key="1">
    <source>
        <dbReference type="ARBA" id="ARBA00000004"/>
    </source>
</evidence>
<dbReference type="GO" id="GO:0016491">
    <property type="term" value="F:oxidoreductase activity"/>
    <property type="evidence" value="ECO:0007669"/>
    <property type="project" value="InterPro"/>
</dbReference>
<dbReference type="RefSeq" id="WP_026794182.1">
    <property type="nucleotide sequence ID" value="NZ_CAJCFV010000093.1"/>
</dbReference>
<dbReference type="GO" id="GO:0016117">
    <property type="term" value="P:carotenoid biosynthetic process"/>
    <property type="evidence" value="ECO:0007669"/>
    <property type="project" value="UniProtKB-KW"/>
</dbReference>
<keyword evidence="10" id="KW-0125">Carotenoid biosynthesis</keyword>
<keyword evidence="14" id="KW-0520">NAD</keyword>
<dbReference type="InterPro" id="IPR014101">
    <property type="entry name" value="CrtISO"/>
</dbReference>
<dbReference type="AlphaFoldDB" id="A0A1J1JI34"/>
<comment type="pathway">
    <text evidence="6">Carotenoid biosynthesis; lycopene biosynthesis.</text>
</comment>
<sequence>MPVSNLSQSFARSSSDSDQEFDVIVIGSGIGGLVTATQLAAKGAKVLVLESYIIPGGSSGYFERDGYRFDVGASMIFGFGDKGTTNLLTRALEAVDVTLETIPDPVQIHYHLPNDLKLRVHRDYEKFLQELITRFPQEEKGIRKFYDQCWKVFNCLNSMELLSLEEPRYLMRVFFQEPRSCLGLVKYLPQNVGDIAKRYINDPELLKFIDIECYCWSVVPADLTPMINAGMVFSDRHYGGINYPKGGVGQIAIKLVEGLEKFGGQIQYKARVKQIILENGIAVGVELIDGKVYRGKRIVSNATRWDTFGKLIPSDSIPKAEKKWRERYQKSPSFLSLHLGVEASVLPPETDCHHIIVENWDKMEEPEGTIFVSIPTLLDPSLAPEGYHIVHAFTPSWIDDWQKLPEFEYEAKKEQAAGRIIDRLEILFPGLDAGLDYMEVGTARSHRRFLNRQDGTYGPIPAYKLKGLLGMPFNRTSIRGLYCVGDSTFPGQGLNAVAFSGFACAHRVAVDLGL</sequence>
<comment type="similarity">
    <text evidence="7">Belongs to the carotenoid/retinoid oxidoreductase family. CrtISO subfamily.</text>
</comment>
<dbReference type="InterPro" id="IPR036188">
    <property type="entry name" value="FAD/NAD-bd_sf"/>
</dbReference>
<keyword evidence="13" id="KW-0809">Transit peptide</keyword>
<comment type="cofactor">
    <cofactor evidence="4">
        <name>FAD</name>
        <dbReference type="ChEBI" id="CHEBI:57692"/>
    </cofactor>
</comment>
<evidence type="ECO:0000256" key="11">
    <source>
        <dbReference type="ARBA" id="ARBA00022827"/>
    </source>
</evidence>
<evidence type="ECO:0000256" key="14">
    <source>
        <dbReference type="ARBA" id="ARBA00023027"/>
    </source>
</evidence>